<gene>
    <name evidence="2" type="ORF">AB5J58_38520</name>
</gene>
<feature type="domain" description="NmrA-like" evidence="1">
    <location>
        <begin position="2"/>
        <end position="262"/>
    </location>
</feature>
<accession>A0AB39MI64</accession>
<dbReference type="EC" id="1.6.5.2" evidence="2"/>
<reference evidence="2" key="1">
    <citation type="submission" date="2024-07" db="EMBL/GenBank/DDBJ databases">
        <authorList>
            <person name="Yu S.T."/>
        </authorList>
    </citation>
    <scope>NUCLEOTIDE SEQUENCE</scope>
    <source>
        <strain evidence="2">R08</strain>
    </source>
</reference>
<name>A0AB39MI64_9ACTN</name>
<dbReference type="InterPro" id="IPR008030">
    <property type="entry name" value="NmrA-like"/>
</dbReference>
<dbReference type="RefSeq" id="WP_369190824.1">
    <property type="nucleotide sequence ID" value="NZ_CP163431.1"/>
</dbReference>
<dbReference type="Gene3D" id="3.90.25.10">
    <property type="entry name" value="UDP-galactose 4-epimerase, domain 1"/>
    <property type="match status" value="1"/>
</dbReference>
<dbReference type="PANTHER" id="PTHR47129">
    <property type="entry name" value="QUINONE OXIDOREDUCTASE 2"/>
    <property type="match status" value="1"/>
</dbReference>
<dbReference type="SUPFAM" id="SSF51735">
    <property type="entry name" value="NAD(P)-binding Rossmann-fold domains"/>
    <property type="match status" value="1"/>
</dbReference>
<evidence type="ECO:0000313" key="2">
    <source>
        <dbReference type="EMBL" id="XDQ05692.1"/>
    </source>
</evidence>
<dbReference type="Gene3D" id="3.40.50.720">
    <property type="entry name" value="NAD(P)-binding Rossmann-like Domain"/>
    <property type="match status" value="1"/>
</dbReference>
<evidence type="ECO:0000259" key="1">
    <source>
        <dbReference type="Pfam" id="PF05368"/>
    </source>
</evidence>
<dbReference type="EMBL" id="CP163431">
    <property type="protein sequence ID" value="XDQ05692.1"/>
    <property type="molecule type" value="Genomic_DNA"/>
</dbReference>
<dbReference type="Pfam" id="PF05368">
    <property type="entry name" value="NmrA"/>
    <property type="match status" value="1"/>
</dbReference>
<sequence>MIVVTGATGALNGATVEHLLKRVPAERIGVSVRDVGKARHFADRGVRVRQGSYADPAALRHSFEGAEQVLLVSSSDPHADHVGLHRVGIEAAVAAGARRILYTSHQGAGIDSPFRPARDHAATEALLAESGVAWTSLRNGYYAHSVLWLLSPWRQTGVISAPADGPISWTDRADSAEAAAVILAGDRSFDGPVTLTARQAVTLADVAAMASEISGREVKRVVLDDEVWIADKVADGMPEGMARMMLTRYQAAREGRFAGVDPLLADLLGREPRDVAEQLKDGGTG</sequence>
<dbReference type="InterPro" id="IPR036291">
    <property type="entry name" value="NAD(P)-bd_dom_sf"/>
</dbReference>
<proteinExistence type="predicted"/>
<dbReference type="GO" id="GO:0003955">
    <property type="term" value="F:NAD(P)H dehydrogenase (quinone) activity"/>
    <property type="evidence" value="ECO:0007669"/>
    <property type="project" value="UniProtKB-EC"/>
</dbReference>
<keyword evidence="2" id="KW-0560">Oxidoreductase</keyword>
<dbReference type="CDD" id="cd05269">
    <property type="entry name" value="TMR_SDR_a"/>
    <property type="match status" value="1"/>
</dbReference>
<protein>
    <submittedName>
        <fullName evidence="2">SDR family oxidoreductase</fullName>
        <ecNumber evidence="2">1.6.5.2</ecNumber>
    </submittedName>
</protein>
<dbReference type="PANTHER" id="PTHR47129:SF1">
    <property type="entry name" value="NMRA-LIKE DOMAIN-CONTAINING PROTEIN"/>
    <property type="match status" value="1"/>
</dbReference>
<organism evidence="2">
    <name type="scientific">Streptomyces sp. R08</name>
    <dbReference type="NCBI Taxonomy" id="3238624"/>
    <lineage>
        <taxon>Bacteria</taxon>
        <taxon>Bacillati</taxon>
        <taxon>Actinomycetota</taxon>
        <taxon>Actinomycetes</taxon>
        <taxon>Kitasatosporales</taxon>
        <taxon>Streptomycetaceae</taxon>
        <taxon>Streptomyces</taxon>
    </lineage>
</organism>
<dbReference type="AlphaFoldDB" id="A0AB39MI64"/>
<dbReference type="InterPro" id="IPR052718">
    <property type="entry name" value="NmrA-type_oxidoreductase"/>
</dbReference>